<reference evidence="2 3" key="1">
    <citation type="submission" date="2020-01" db="EMBL/GenBank/DDBJ databases">
        <authorList>
            <consortium name="DOE Joint Genome Institute"/>
            <person name="Haridas S."/>
            <person name="Albert R."/>
            <person name="Binder M."/>
            <person name="Bloem J."/>
            <person name="Labutti K."/>
            <person name="Salamov A."/>
            <person name="Andreopoulos B."/>
            <person name="Baker S.E."/>
            <person name="Barry K."/>
            <person name="Bills G."/>
            <person name="Bluhm B.H."/>
            <person name="Cannon C."/>
            <person name="Castanera R."/>
            <person name="Culley D.E."/>
            <person name="Daum C."/>
            <person name="Ezra D."/>
            <person name="Gonzalez J.B."/>
            <person name="Henrissat B."/>
            <person name="Kuo A."/>
            <person name="Liang C."/>
            <person name="Lipzen A."/>
            <person name="Lutzoni F."/>
            <person name="Magnuson J."/>
            <person name="Mondo S."/>
            <person name="Nolan M."/>
            <person name="Ohm R."/>
            <person name="Pangilinan J."/>
            <person name="Park H.-J.H."/>
            <person name="Ramirez L."/>
            <person name="Alfaro M."/>
            <person name="Sun H."/>
            <person name="Tritt A."/>
            <person name="Yoshinaga Y."/>
            <person name="Zwiers L.-H.L."/>
            <person name="Turgeon B.G."/>
            <person name="Goodwin S.B."/>
            <person name="Spatafora J.W."/>
            <person name="Crous P.W."/>
            <person name="Grigoriev I.V."/>
        </authorList>
    </citation>
    <scope>NUCLEOTIDE SEQUENCE [LARGE SCALE GENOMIC DNA]</scope>
    <source>
        <strain evidence="2 3">CBS 611.86</strain>
    </source>
</reference>
<dbReference type="Proteomes" id="UP000481861">
    <property type="component" value="Unassembled WGS sequence"/>
</dbReference>
<accession>A0A7C8MHN7</accession>
<evidence type="ECO:0000313" key="3">
    <source>
        <dbReference type="Proteomes" id="UP000481861"/>
    </source>
</evidence>
<evidence type="ECO:0000313" key="2">
    <source>
        <dbReference type="EMBL" id="KAF2873542.1"/>
    </source>
</evidence>
<comment type="caution">
    <text evidence="2">The sequence shown here is derived from an EMBL/GenBank/DDBJ whole genome shotgun (WGS) entry which is preliminary data.</text>
</comment>
<dbReference type="AlphaFoldDB" id="A0A7C8MHN7"/>
<feature type="region of interest" description="Disordered" evidence="1">
    <location>
        <begin position="52"/>
        <end position="124"/>
    </location>
</feature>
<keyword evidence="3" id="KW-1185">Reference proteome</keyword>
<protein>
    <submittedName>
        <fullName evidence="2">Uncharacterized protein</fullName>
    </submittedName>
</protein>
<sequence length="228" mass="25185">MMALLLADIYAYVISKGVEARHPSLFTDSGTRPVSTHTNICGACLERASVSQHNTKHKVQTLHAHPTKQSQPRLPPPSRNPQTQVPHPPSHNGTAVIDSVTQSQSQFHDSPPSHGHGSRTSRHCSSAVPLLHTCTYRSLYMKCRTLSVSINRRGGLWAGEMRSIDQLHTALRKSGKSREPSEKRSVYRRVSPLASWRIRGLCSGRSYISRSALELPSQPTGQALLYVP</sequence>
<name>A0A7C8MHN7_9PLEO</name>
<organism evidence="2 3">
    <name type="scientific">Massariosphaeria phaeospora</name>
    <dbReference type="NCBI Taxonomy" id="100035"/>
    <lineage>
        <taxon>Eukaryota</taxon>
        <taxon>Fungi</taxon>
        <taxon>Dikarya</taxon>
        <taxon>Ascomycota</taxon>
        <taxon>Pezizomycotina</taxon>
        <taxon>Dothideomycetes</taxon>
        <taxon>Pleosporomycetidae</taxon>
        <taxon>Pleosporales</taxon>
        <taxon>Pleosporales incertae sedis</taxon>
        <taxon>Massariosphaeria</taxon>
    </lineage>
</organism>
<feature type="compositionally biased region" description="Polar residues" evidence="1">
    <location>
        <begin position="99"/>
        <end position="108"/>
    </location>
</feature>
<evidence type="ECO:0000256" key="1">
    <source>
        <dbReference type="SAM" id="MobiDB-lite"/>
    </source>
</evidence>
<dbReference type="EMBL" id="JAADJZ010000007">
    <property type="protein sequence ID" value="KAF2873542.1"/>
    <property type="molecule type" value="Genomic_DNA"/>
</dbReference>
<gene>
    <name evidence="2" type="ORF">BDV95DRAFT_567241</name>
</gene>
<proteinExistence type="predicted"/>